<comment type="caution">
    <text evidence="2">The sequence shown here is derived from an EMBL/GenBank/DDBJ whole genome shotgun (WGS) entry which is preliminary data.</text>
</comment>
<proteinExistence type="predicted"/>
<keyword evidence="3" id="KW-1185">Reference proteome</keyword>
<dbReference type="EMBL" id="WJIF01000001">
    <property type="protein sequence ID" value="MRG58730.1"/>
    <property type="molecule type" value="Genomic_DNA"/>
</dbReference>
<keyword evidence="1" id="KW-0732">Signal</keyword>
<dbReference type="InterPro" id="IPR021903">
    <property type="entry name" value="DUF3515"/>
</dbReference>
<accession>A0A6I2F7I4</accession>
<name>A0A6I2F7I4_9MICO</name>
<reference evidence="2 3" key="1">
    <citation type="submission" date="2019-10" db="EMBL/GenBank/DDBJ databases">
        <authorList>
            <person name="Nie G."/>
            <person name="Ming H."/>
            <person name="Yi B."/>
        </authorList>
    </citation>
    <scope>NUCLEOTIDE SEQUENCE [LARGE SCALE GENOMIC DNA]</scope>
    <source>
        <strain evidence="2 3">CFH 90414</strain>
    </source>
</reference>
<sequence>MPHRPASAPVRARRVRARRVRGIRPVRRAVAALFAVTGAVALTACAQTVSLERAEAGTDVACADVVVRLPDAVAELEQRDTDAQGTGAWGSPAAVLLRCGVEPPGPTEDRCVSVDGVDWVIDETDAPRYRFTTYGRTPAVEVIVDNDVVSGTTAITDLARAVSVIPAEGACTSIDELPETSAPEATAPAE</sequence>
<feature type="chain" id="PRO_5026016791" evidence="1">
    <location>
        <begin position="47"/>
        <end position="190"/>
    </location>
</feature>
<dbReference type="Pfam" id="PF12028">
    <property type="entry name" value="DUF3515"/>
    <property type="match status" value="1"/>
</dbReference>
<organism evidence="2 3">
    <name type="scientific">Agromyces agglutinans</name>
    <dbReference type="NCBI Taxonomy" id="2662258"/>
    <lineage>
        <taxon>Bacteria</taxon>
        <taxon>Bacillati</taxon>
        <taxon>Actinomycetota</taxon>
        <taxon>Actinomycetes</taxon>
        <taxon>Micrococcales</taxon>
        <taxon>Microbacteriaceae</taxon>
        <taxon>Agromyces</taxon>
    </lineage>
</organism>
<dbReference type="Proteomes" id="UP000431080">
    <property type="component" value="Unassembled WGS sequence"/>
</dbReference>
<evidence type="ECO:0000313" key="2">
    <source>
        <dbReference type="EMBL" id="MRG58730.1"/>
    </source>
</evidence>
<protein>
    <submittedName>
        <fullName evidence="2">DUF3515 family protein</fullName>
    </submittedName>
</protein>
<feature type="signal peptide" evidence="1">
    <location>
        <begin position="1"/>
        <end position="46"/>
    </location>
</feature>
<gene>
    <name evidence="2" type="ORF">GE115_02410</name>
</gene>
<evidence type="ECO:0000313" key="3">
    <source>
        <dbReference type="Proteomes" id="UP000431080"/>
    </source>
</evidence>
<evidence type="ECO:0000256" key="1">
    <source>
        <dbReference type="SAM" id="SignalP"/>
    </source>
</evidence>
<dbReference type="AlphaFoldDB" id="A0A6I2F7I4"/>